<dbReference type="EMBL" id="MCGO01000014">
    <property type="protein sequence ID" value="ORY47313.1"/>
    <property type="molecule type" value="Genomic_DNA"/>
</dbReference>
<protein>
    <recommendedName>
        <fullName evidence="4">TLC domain-containing protein</fullName>
    </recommendedName>
</protein>
<keyword evidence="1" id="KW-0812">Transmembrane</keyword>
<accession>A0A1Y2CJX2</accession>
<evidence type="ECO:0000313" key="2">
    <source>
        <dbReference type="EMBL" id="ORY47313.1"/>
    </source>
</evidence>
<dbReference type="AlphaFoldDB" id="A0A1Y2CJX2"/>
<feature type="transmembrane region" description="Helical" evidence="1">
    <location>
        <begin position="12"/>
        <end position="39"/>
    </location>
</feature>
<evidence type="ECO:0000313" key="3">
    <source>
        <dbReference type="Proteomes" id="UP000193642"/>
    </source>
</evidence>
<keyword evidence="3" id="KW-1185">Reference proteome</keyword>
<reference evidence="2 3" key="1">
    <citation type="submission" date="2016-07" db="EMBL/GenBank/DDBJ databases">
        <title>Pervasive Adenine N6-methylation of Active Genes in Fungi.</title>
        <authorList>
            <consortium name="DOE Joint Genome Institute"/>
            <person name="Mondo S.J."/>
            <person name="Dannebaum R.O."/>
            <person name="Kuo R.C."/>
            <person name="Labutti K."/>
            <person name="Haridas S."/>
            <person name="Kuo A."/>
            <person name="Salamov A."/>
            <person name="Ahrendt S.R."/>
            <person name="Lipzen A."/>
            <person name="Sullivan W."/>
            <person name="Andreopoulos W.B."/>
            <person name="Clum A."/>
            <person name="Lindquist E."/>
            <person name="Daum C."/>
            <person name="Ramamoorthy G.K."/>
            <person name="Gryganskyi A."/>
            <person name="Culley D."/>
            <person name="Magnuson J.K."/>
            <person name="James T.Y."/>
            <person name="O'Malley M.A."/>
            <person name="Stajich J.E."/>
            <person name="Spatafora J.W."/>
            <person name="Visel A."/>
            <person name="Grigoriev I.V."/>
        </authorList>
    </citation>
    <scope>NUCLEOTIDE SEQUENCE [LARGE SCALE GENOMIC DNA]</scope>
    <source>
        <strain evidence="2 3">JEL800</strain>
    </source>
</reference>
<keyword evidence="1" id="KW-0472">Membrane</keyword>
<dbReference type="OrthoDB" id="2116120at2759"/>
<organism evidence="2 3">
    <name type="scientific">Rhizoclosmatium globosum</name>
    <dbReference type="NCBI Taxonomy" id="329046"/>
    <lineage>
        <taxon>Eukaryota</taxon>
        <taxon>Fungi</taxon>
        <taxon>Fungi incertae sedis</taxon>
        <taxon>Chytridiomycota</taxon>
        <taxon>Chytridiomycota incertae sedis</taxon>
        <taxon>Chytridiomycetes</taxon>
        <taxon>Chytridiales</taxon>
        <taxon>Chytriomycetaceae</taxon>
        <taxon>Rhizoclosmatium</taxon>
    </lineage>
</organism>
<dbReference type="Proteomes" id="UP000193642">
    <property type="component" value="Unassembled WGS sequence"/>
</dbReference>
<evidence type="ECO:0000256" key="1">
    <source>
        <dbReference type="SAM" id="Phobius"/>
    </source>
</evidence>
<feature type="transmembrane region" description="Helical" evidence="1">
    <location>
        <begin position="153"/>
        <end position="175"/>
    </location>
</feature>
<feature type="transmembrane region" description="Helical" evidence="1">
    <location>
        <begin position="51"/>
        <end position="71"/>
    </location>
</feature>
<keyword evidence="1" id="KW-1133">Transmembrane helix</keyword>
<feature type="transmembrane region" description="Helical" evidence="1">
    <location>
        <begin position="91"/>
        <end position="113"/>
    </location>
</feature>
<proteinExistence type="predicted"/>
<feature type="transmembrane region" description="Helical" evidence="1">
    <location>
        <begin position="120"/>
        <end position="141"/>
    </location>
</feature>
<feature type="transmembrane region" description="Helical" evidence="1">
    <location>
        <begin position="187"/>
        <end position="216"/>
    </location>
</feature>
<sequence length="277" mass="31544">MSSFQAPFDPKLMLAYIGVTFSPVLLITQLAIVCLLPLLSSVKKPKKTIFYLLYLVPELISFILLWIYYIVPLTVNIASANKVPAFDNPGLNIKVATGVLYYYVMAYTLELLFNYQEMQFMLILHHVSAISITLVASYICLSLEITDLLLIEYVILSGTSAVLHASIDFIPHMYLLLRQFDAPRGVIWFFGMLSTWPVTIFRLSANIFFAMIVRYFVVSVLSTYPPIFYGWTVFMGIGTAILAVTQYWAHGIYVKIQRKDSKKAEYQSPIVGHTNDW</sequence>
<evidence type="ECO:0008006" key="4">
    <source>
        <dbReference type="Google" id="ProtNLM"/>
    </source>
</evidence>
<gene>
    <name evidence="2" type="ORF">BCR33DRAFT_848682</name>
</gene>
<name>A0A1Y2CJX2_9FUNG</name>
<feature type="transmembrane region" description="Helical" evidence="1">
    <location>
        <begin position="228"/>
        <end position="249"/>
    </location>
</feature>
<comment type="caution">
    <text evidence="2">The sequence shown here is derived from an EMBL/GenBank/DDBJ whole genome shotgun (WGS) entry which is preliminary data.</text>
</comment>